<dbReference type="InterPro" id="IPR050523">
    <property type="entry name" value="AKR_Detox_Biosynth"/>
</dbReference>
<dbReference type="Gene3D" id="3.20.20.100">
    <property type="entry name" value="NADP-dependent oxidoreductase domain"/>
    <property type="match status" value="1"/>
</dbReference>
<evidence type="ECO:0000313" key="4">
    <source>
        <dbReference type="Proteomes" id="UP000245845"/>
    </source>
</evidence>
<dbReference type="CDD" id="cd19082">
    <property type="entry name" value="AKR_AKR10A1_2"/>
    <property type="match status" value="1"/>
</dbReference>
<sequence>MQYQKIPYVKKPVSRILFGTAMAPFTAGGDGNELLDAMYGLGVNTFDAARNYGLAERSFGNWLETRENRNEIVILSKCGHPSVFGRKRVNETEMRKDLKKSLSNLRTDYIDIYMLHRDDPEVEAGEVVEIFNAMHAEGKIGAFGGSNWTHERIAEANEYAYKHSMIPFSVSSPNFGLADQVKDPWGGGCVTISGPANKGAREWYKETQMPVIAYSSLGRGFFSGKLKSADEDCASKILDSAAMKGYAYPENFERLKRCEELAAEKGVSVPQIAMTWIFRQNMNTFAVVSTSKPERMKENIHALDISLSEEEAAYLDLACPARNQNGNKTNRRGVSV</sequence>
<dbReference type="SUPFAM" id="SSF51430">
    <property type="entry name" value="NAD(P)-linked oxidoreductase"/>
    <property type="match status" value="1"/>
</dbReference>
<dbReference type="EMBL" id="QGDL01000003">
    <property type="protein sequence ID" value="PWJ30678.1"/>
    <property type="molecule type" value="Genomic_DNA"/>
</dbReference>
<dbReference type="GO" id="GO:0005829">
    <property type="term" value="C:cytosol"/>
    <property type="evidence" value="ECO:0007669"/>
    <property type="project" value="TreeGrafter"/>
</dbReference>
<dbReference type="AlphaFoldDB" id="A0A2Y9BAC0"/>
<dbReference type="GO" id="GO:0016491">
    <property type="term" value="F:oxidoreductase activity"/>
    <property type="evidence" value="ECO:0007669"/>
    <property type="project" value="UniProtKB-KW"/>
</dbReference>
<evidence type="ECO:0000313" key="3">
    <source>
        <dbReference type="EMBL" id="PWJ30678.1"/>
    </source>
</evidence>
<name>A0A2Y9BAC0_9FIRM</name>
<gene>
    <name evidence="3" type="ORF">A8806_10382</name>
</gene>
<keyword evidence="4" id="KW-1185">Reference proteome</keyword>
<evidence type="ECO:0000256" key="1">
    <source>
        <dbReference type="ARBA" id="ARBA00023002"/>
    </source>
</evidence>
<dbReference type="OrthoDB" id="9804790at2"/>
<proteinExistence type="predicted"/>
<evidence type="ECO:0000259" key="2">
    <source>
        <dbReference type="Pfam" id="PF00248"/>
    </source>
</evidence>
<organism evidence="3 4">
    <name type="scientific">Faecalicatena orotica</name>
    <dbReference type="NCBI Taxonomy" id="1544"/>
    <lineage>
        <taxon>Bacteria</taxon>
        <taxon>Bacillati</taxon>
        <taxon>Bacillota</taxon>
        <taxon>Clostridia</taxon>
        <taxon>Lachnospirales</taxon>
        <taxon>Lachnospiraceae</taxon>
        <taxon>Faecalicatena</taxon>
    </lineage>
</organism>
<protein>
    <submittedName>
        <fullName evidence="3">Aryl-alcohol dehydrogenase-like predicted oxidoreductase</fullName>
    </submittedName>
</protein>
<dbReference type="Proteomes" id="UP000245845">
    <property type="component" value="Unassembled WGS sequence"/>
</dbReference>
<dbReference type="InterPro" id="IPR036812">
    <property type="entry name" value="NAD(P)_OxRdtase_dom_sf"/>
</dbReference>
<dbReference type="InterPro" id="IPR023210">
    <property type="entry name" value="NADP_OxRdtase_dom"/>
</dbReference>
<comment type="caution">
    <text evidence="3">The sequence shown here is derived from an EMBL/GenBank/DDBJ whole genome shotgun (WGS) entry which is preliminary data.</text>
</comment>
<accession>A0A2Y9BAC0</accession>
<keyword evidence="1" id="KW-0560">Oxidoreductase</keyword>
<dbReference type="PANTHER" id="PTHR43364">
    <property type="entry name" value="NADH-SPECIFIC METHYLGLYOXAL REDUCTASE-RELATED"/>
    <property type="match status" value="1"/>
</dbReference>
<feature type="domain" description="NADP-dependent oxidoreductase" evidence="2">
    <location>
        <begin position="17"/>
        <end position="316"/>
    </location>
</feature>
<dbReference type="Pfam" id="PF00248">
    <property type="entry name" value="Aldo_ket_red"/>
    <property type="match status" value="1"/>
</dbReference>
<reference evidence="3 4" key="1">
    <citation type="submission" date="2018-05" db="EMBL/GenBank/DDBJ databases">
        <title>The Hungate 1000. A catalogue of reference genomes from the rumen microbiome.</title>
        <authorList>
            <person name="Kelly W."/>
        </authorList>
    </citation>
    <scope>NUCLEOTIDE SEQUENCE [LARGE SCALE GENOMIC DNA]</scope>
    <source>
        <strain evidence="3 4">NLAE-zl-C242</strain>
    </source>
</reference>
<dbReference type="PANTHER" id="PTHR43364:SF4">
    <property type="entry name" value="NAD(P)-LINKED OXIDOREDUCTASE SUPERFAMILY PROTEIN"/>
    <property type="match status" value="1"/>
</dbReference>
<dbReference type="RefSeq" id="WP_109730320.1">
    <property type="nucleotide sequence ID" value="NZ_BAAACK010000004.1"/>
</dbReference>